<dbReference type="EMBL" id="LAVV01011752">
    <property type="protein sequence ID" value="KNZ47392.1"/>
    <property type="molecule type" value="Genomic_DNA"/>
</dbReference>
<keyword evidence="1" id="KW-1133">Transmembrane helix</keyword>
<feature type="transmembrane region" description="Helical" evidence="1">
    <location>
        <begin position="43"/>
        <end position="68"/>
    </location>
</feature>
<accession>A0A0L6UGM7</accession>
<organism evidence="2 3">
    <name type="scientific">Puccinia sorghi</name>
    <dbReference type="NCBI Taxonomy" id="27349"/>
    <lineage>
        <taxon>Eukaryota</taxon>
        <taxon>Fungi</taxon>
        <taxon>Dikarya</taxon>
        <taxon>Basidiomycota</taxon>
        <taxon>Pucciniomycotina</taxon>
        <taxon>Pucciniomycetes</taxon>
        <taxon>Pucciniales</taxon>
        <taxon>Pucciniaceae</taxon>
        <taxon>Puccinia</taxon>
    </lineage>
</organism>
<reference evidence="2 3" key="1">
    <citation type="submission" date="2015-08" db="EMBL/GenBank/DDBJ databases">
        <title>Next Generation Sequencing and Analysis of the Genome of Puccinia sorghi L Schw, the Causal Agent of Maize Common Rust.</title>
        <authorList>
            <person name="Rochi L."/>
            <person name="Burguener G."/>
            <person name="Darino M."/>
            <person name="Turjanski A."/>
            <person name="Kreff E."/>
            <person name="Dieguez M.J."/>
            <person name="Sacco F."/>
        </authorList>
    </citation>
    <scope>NUCLEOTIDE SEQUENCE [LARGE SCALE GENOMIC DNA]</scope>
    <source>
        <strain evidence="2 3">RO10H11247</strain>
    </source>
</reference>
<name>A0A0L6UGM7_9BASI</name>
<comment type="caution">
    <text evidence="2">The sequence shown here is derived from an EMBL/GenBank/DDBJ whole genome shotgun (WGS) entry which is preliminary data.</text>
</comment>
<dbReference type="AlphaFoldDB" id="A0A0L6UGM7"/>
<dbReference type="Proteomes" id="UP000037035">
    <property type="component" value="Unassembled WGS sequence"/>
</dbReference>
<dbReference type="PANTHER" id="PTHR34862">
    <property type="entry name" value="SPARK DOMAIN-CONTAINING PROTEIN"/>
    <property type="match status" value="1"/>
</dbReference>
<keyword evidence="1" id="KW-0812">Transmembrane</keyword>
<evidence type="ECO:0000256" key="1">
    <source>
        <dbReference type="SAM" id="Phobius"/>
    </source>
</evidence>
<dbReference type="VEuPathDB" id="FungiDB:VP01_642g2"/>
<keyword evidence="1" id="KW-0472">Membrane</keyword>
<proteinExistence type="predicted"/>
<dbReference type="PANTHER" id="PTHR34862:SF1">
    <property type="entry name" value="SPARK DOMAIN-CONTAINING PROTEIN"/>
    <property type="match status" value="1"/>
</dbReference>
<evidence type="ECO:0000313" key="3">
    <source>
        <dbReference type="Proteomes" id="UP000037035"/>
    </source>
</evidence>
<keyword evidence="3" id="KW-1185">Reference proteome</keyword>
<evidence type="ECO:0000313" key="2">
    <source>
        <dbReference type="EMBL" id="KNZ47392.1"/>
    </source>
</evidence>
<sequence>MCQIQKLIFRVQISNRLFLSNISFLRTFSGLVKIFQFDLRCPLALAVLFPSIFSSLFVFCISAIFFLISLDLNLKVLFSSPLDSASLLVLLSCRGVSLTGSPTIMTGSLNRKLRRISFARALGHGEGRSSTLSPIRLDYFICTHQQHIQDVRSSAGFRSFSQLSTSCQMAAGQLLAGDFRTCANLMGLVKILETQESLVAPINIRSAE</sequence>
<protein>
    <submittedName>
        <fullName evidence="2">Uncharacterized protein</fullName>
    </submittedName>
</protein>
<gene>
    <name evidence="2" type="ORF">VP01_642g2</name>
</gene>